<protein>
    <submittedName>
        <fullName evidence="6">Putative alanine aminotransferase</fullName>
    </submittedName>
</protein>
<name>A0A0L7LJK2_OPEBR</name>
<evidence type="ECO:0000313" key="6">
    <source>
        <dbReference type="EMBL" id="KOB75376.1"/>
    </source>
</evidence>
<evidence type="ECO:0000256" key="3">
    <source>
        <dbReference type="ARBA" id="ARBA00022576"/>
    </source>
</evidence>
<keyword evidence="7" id="KW-1185">Reference proteome</keyword>
<keyword evidence="3 6" id="KW-0032">Aminotransferase</keyword>
<dbReference type="Proteomes" id="UP000037510">
    <property type="component" value="Unassembled WGS sequence"/>
</dbReference>
<dbReference type="PANTHER" id="PTHR11751:SF29">
    <property type="entry name" value="ALANINE TRANSAMINASE"/>
    <property type="match status" value="1"/>
</dbReference>
<proteinExistence type="predicted"/>
<dbReference type="EMBL" id="JTDY01000935">
    <property type="protein sequence ID" value="KOB75376.1"/>
    <property type="molecule type" value="Genomic_DNA"/>
</dbReference>
<evidence type="ECO:0000256" key="4">
    <source>
        <dbReference type="ARBA" id="ARBA00022679"/>
    </source>
</evidence>
<evidence type="ECO:0000256" key="5">
    <source>
        <dbReference type="ARBA" id="ARBA00022898"/>
    </source>
</evidence>
<accession>A0A0L7LJK2</accession>
<dbReference type="InterPro" id="IPR015424">
    <property type="entry name" value="PyrdxlP-dep_Trfase"/>
</dbReference>
<dbReference type="GO" id="GO:0008483">
    <property type="term" value="F:transaminase activity"/>
    <property type="evidence" value="ECO:0007669"/>
    <property type="project" value="UniProtKB-KW"/>
</dbReference>
<evidence type="ECO:0000256" key="2">
    <source>
        <dbReference type="ARBA" id="ARBA00011738"/>
    </source>
</evidence>
<dbReference type="Gene3D" id="3.90.1150.10">
    <property type="entry name" value="Aspartate Aminotransferase, domain 1"/>
    <property type="match status" value="1"/>
</dbReference>
<gene>
    <name evidence="6" type="ORF">OBRU01_07854</name>
</gene>
<comment type="caution">
    <text evidence="6">The sequence shown here is derived from an EMBL/GenBank/DDBJ whole genome shotgun (WGS) entry which is preliminary data.</text>
</comment>
<sequence length="101" mass="11273">MTLTPPQARPPQKGEPSYELFMKEKTQVLASLKQRAELIAGSFNQMKGFKCNVVQGAMYAFPRFDLSPKALEAAKKDGKSPDVFYVFQLLEETGQCHLSTS</sequence>
<dbReference type="InterPro" id="IPR015422">
    <property type="entry name" value="PyrdxlP-dep_Trfase_small"/>
</dbReference>
<organism evidence="6 7">
    <name type="scientific">Operophtera brumata</name>
    <name type="common">Winter moth</name>
    <name type="synonym">Phalaena brumata</name>
    <dbReference type="NCBI Taxonomy" id="104452"/>
    <lineage>
        <taxon>Eukaryota</taxon>
        <taxon>Metazoa</taxon>
        <taxon>Ecdysozoa</taxon>
        <taxon>Arthropoda</taxon>
        <taxon>Hexapoda</taxon>
        <taxon>Insecta</taxon>
        <taxon>Pterygota</taxon>
        <taxon>Neoptera</taxon>
        <taxon>Endopterygota</taxon>
        <taxon>Lepidoptera</taxon>
        <taxon>Glossata</taxon>
        <taxon>Ditrysia</taxon>
        <taxon>Geometroidea</taxon>
        <taxon>Geometridae</taxon>
        <taxon>Larentiinae</taxon>
        <taxon>Operophtera</taxon>
    </lineage>
</organism>
<comment type="subunit">
    <text evidence="2">Homodimer.</text>
</comment>
<dbReference type="InterPro" id="IPR045088">
    <property type="entry name" value="ALAT1/2-like"/>
</dbReference>
<evidence type="ECO:0000313" key="7">
    <source>
        <dbReference type="Proteomes" id="UP000037510"/>
    </source>
</evidence>
<keyword evidence="4 6" id="KW-0808">Transferase</keyword>
<dbReference type="SUPFAM" id="SSF53383">
    <property type="entry name" value="PLP-dependent transferases"/>
    <property type="match status" value="1"/>
</dbReference>
<dbReference type="STRING" id="104452.A0A0L7LJK2"/>
<evidence type="ECO:0000256" key="1">
    <source>
        <dbReference type="ARBA" id="ARBA00001933"/>
    </source>
</evidence>
<dbReference type="PANTHER" id="PTHR11751">
    <property type="entry name" value="ALANINE AMINOTRANSFERASE"/>
    <property type="match status" value="1"/>
</dbReference>
<reference evidence="6 7" key="1">
    <citation type="journal article" date="2015" name="Genome Biol. Evol.">
        <title>The genome of winter moth (Operophtera brumata) provides a genomic perspective on sexual dimorphism and phenology.</title>
        <authorList>
            <person name="Derks M.F."/>
            <person name="Smit S."/>
            <person name="Salis L."/>
            <person name="Schijlen E."/>
            <person name="Bossers A."/>
            <person name="Mateman C."/>
            <person name="Pijl A.S."/>
            <person name="de Ridder D."/>
            <person name="Groenen M.A."/>
            <person name="Visser M.E."/>
            <person name="Megens H.J."/>
        </authorList>
    </citation>
    <scope>NUCLEOTIDE SEQUENCE [LARGE SCALE GENOMIC DNA]</scope>
    <source>
        <strain evidence="6">WM2013NL</strain>
        <tissue evidence="6">Head and thorax</tissue>
    </source>
</reference>
<comment type="cofactor">
    <cofactor evidence="1">
        <name>pyridoxal 5'-phosphate</name>
        <dbReference type="ChEBI" id="CHEBI:597326"/>
    </cofactor>
</comment>
<dbReference type="AlphaFoldDB" id="A0A0L7LJK2"/>
<keyword evidence="5" id="KW-0663">Pyridoxal phosphate</keyword>